<keyword evidence="3" id="KW-0812">Transmembrane</keyword>
<name>A0ABC8IN34_ERUVS</name>
<feature type="transmembrane region" description="Helical" evidence="3">
    <location>
        <begin position="478"/>
        <end position="503"/>
    </location>
</feature>
<dbReference type="InterPro" id="IPR002885">
    <property type="entry name" value="PPR_rpt"/>
</dbReference>
<gene>
    <name evidence="4" type="ORF">ERUC_LOCUS623</name>
</gene>
<organism evidence="4 5">
    <name type="scientific">Eruca vesicaria subsp. sativa</name>
    <name type="common">Garden rocket</name>
    <name type="synonym">Eruca sativa</name>
    <dbReference type="NCBI Taxonomy" id="29727"/>
    <lineage>
        <taxon>Eukaryota</taxon>
        <taxon>Viridiplantae</taxon>
        <taxon>Streptophyta</taxon>
        <taxon>Embryophyta</taxon>
        <taxon>Tracheophyta</taxon>
        <taxon>Spermatophyta</taxon>
        <taxon>Magnoliopsida</taxon>
        <taxon>eudicotyledons</taxon>
        <taxon>Gunneridae</taxon>
        <taxon>Pentapetalae</taxon>
        <taxon>rosids</taxon>
        <taxon>malvids</taxon>
        <taxon>Brassicales</taxon>
        <taxon>Brassicaceae</taxon>
        <taxon>Brassiceae</taxon>
        <taxon>Eruca</taxon>
    </lineage>
</organism>
<evidence type="ECO:0000256" key="2">
    <source>
        <dbReference type="ARBA" id="ARBA00022737"/>
    </source>
</evidence>
<dbReference type="Proteomes" id="UP001642260">
    <property type="component" value="Unassembled WGS sequence"/>
</dbReference>
<feature type="transmembrane region" description="Helical" evidence="3">
    <location>
        <begin position="453"/>
        <end position="472"/>
    </location>
</feature>
<dbReference type="PANTHER" id="PTHR45717:SF46">
    <property type="entry name" value="PENTATRICOPEPTIDE REPEAT-CONTAINING PROTEIN"/>
    <property type="match status" value="1"/>
</dbReference>
<reference evidence="4 5" key="1">
    <citation type="submission" date="2022-03" db="EMBL/GenBank/DDBJ databases">
        <authorList>
            <person name="Macdonald S."/>
            <person name="Ahmed S."/>
            <person name="Newling K."/>
        </authorList>
    </citation>
    <scope>NUCLEOTIDE SEQUENCE [LARGE SCALE GENOMIC DNA]</scope>
</reference>
<evidence type="ECO:0000256" key="1">
    <source>
        <dbReference type="ARBA" id="ARBA00007626"/>
    </source>
</evidence>
<comment type="similarity">
    <text evidence="1">Belongs to the PPR family. P subfamily.</text>
</comment>
<protein>
    <recommendedName>
        <fullName evidence="6">Pentatricopeptide repeat-containing protein</fullName>
    </recommendedName>
</protein>
<dbReference type="GO" id="GO:0003729">
    <property type="term" value="F:mRNA binding"/>
    <property type="evidence" value="ECO:0007669"/>
    <property type="project" value="UniProtKB-ARBA"/>
</dbReference>
<sequence length="506" mass="57807">MINIQFFSVHKQYARRILPHSRSNARLFCSNTNETLWTSNETLHSQIESALHQKAKISTVLEQWRQQGNKLSPSIVRGILEKLRDSKQYPQALEVSQWMTEHKICSLVPEDYTTRFHLTEKVLGFKEADKFLKNLRNESGGKKDVDRADDVVKKMRELGLILKPSPLTFMMSLYISVGNRSKVDEVLREMNEKNVKLYSLDLPKTLENIRYGNKPITLFLEEWGKLGRNQVKPSELIDLIKNLQDSITKALDHDASSCQEVIGLCPEDYANLLNLTEKELGLKEAGEFFETSIPEKMKGESVYSTLLNMHTRSYQNVSKAEAIFEKMGELGFLSKLSPFKSMISLYSVLGKRVEIEKLLRKMKEKNIELDNVTMNNALSVRNKIGEMGNEEYISVVKSLLKLGDVQEMCGEWEQSSGGEEFDVQGAQEKSLVIYRYGEKGGEKIKMFMKDMMGVVLGICFLIAMFMILLAAANDRYLAFSLAMLWLCVSTPPASLYGLIYLFFLSR</sequence>
<dbReference type="AlphaFoldDB" id="A0ABC8IN34"/>
<keyword evidence="3" id="KW-1133">Transmembrane helix</keyword>
<evidence type="ECO:0008006" key="6">
    <source>
        <dbReference type="Google" id="ProtNLM"/>
    </source>
</evidence>
<dbReference type="InterPro" id="IPR011990">
    <property type="entry name" value="TPR-like_helical_dom_sf"/>
</dbReference>
<evidence type="ECO:0000313" key="4">
    <source>
        <dbReference type="EMBL" id="CAH8283545.1"/>
    </source>
</evidence>
<dbReference type="Gene3D" id="1.25.40.10">
    <property type="entry name" value="Tetratricopeptide repeat domain"/>
    <property type="match status" value="2"/>
</dbReference>
<keyword evidence="2" id="KW-0677">Repeat</keyword>
<dbReference type="EMBL" id="CAKOAT010011114">
    <property type="protein sequence ID" value="CAH8283545.1"/>
    <property type="molecule type" value="Genomic_DNA"/>
</dbReference>
<accession>A0ABC8IN34</accession>
<keyword evidence="5" id="KW-1185">Reference proteome</keyword>
<keyword evidence="3" id="KW-0472">Membrane</keyword>
<evidence type="ECO:0000313" key="5">
    <source>
        <dbReference type="Proteomes" id="UP001642260"/>
    </source>
</evidence>
<evidence type="ECO:0000256" key="3">
    <source>
        <dbReference type="SAM" id="Phobius"/>
    </source>
</evidence>
<proteinExistence type="inferred from homology"/>
<dbReference type="Pfam" id="PF01535">
    <property type="entry name" value="PPR"/>
    <property type="match status" value="1"/>
</dbReference>
<dbReference type="PANTHER" id="PTHR45717">
    <property type="entry name" value="OS12G0527900 PROTEIN"/>
    <property type="match status" value="1"/>
</dbReference>
<comment type="caution">
    <text evidence="4">The sequence shown here is derived from an EMBL/GenBank/DDBJ whole genome shotgun (WGS) entry which is preliminary data.</text>
</comment>